<keyword evidence="2" id="KW-0808">Transferase</keyword>
<dbReference type="Pfam" id="PF00583">
    <property type="entry name" value="Acetyltransf_1"/>
    <property type="match status" value="1"/>
</dbReference>
<evidence type="ECO:0000313" key="3">
    <source>
        <dbReference type="Proteomes" id="UP000063387"/>
    </source>
</evidence>
<dbReference type="PATRIC" id="fig|507626.3.peg.1635"/>
<dbReference type="SUPFAM" id="SSF55729">
    <property type="entry name" value="Acyl-CoA N-acyltransferases (Nat)"/>
    <property type="match status" value="1"/>
</dbReference>
<dbReference type="AlphaFoldDB" id="A0A0X8HDW3"/>
<protein>
    <submittedName>
        <fullName evidence="2">Acetyltransferase (GNAT) family protein</fullName>
    </submittedName>
</protein>
<dbReference type="PANTHER" id="PTHR43138:SF1">
    <property type="entry name" value="N-ACETYLTRANSFERASE ACA1"/>
    <property type="match status" value="1"/>
</dbReference>
<accession>A0A0X8HDW3</accession>
<dbReference type="Proteomes" id="UP000063387">
    <property type="component" value="Chromosome"/>
</dbReference>
<dbReference type="CDD" id="cd04301">
    <property type="entry name" value="NAT_SF"/>
    <property type="match status" value="1"/>
</dbReference>
<feature type="domain" description="N-acetyltransferase" evidence="1">
    <location>
        <begin position="2"/>
        <end position="162"/>
    </location>
</feature>
<dbReference type="InterPro" id="IPR016181">
    <property type="entry name" value="Acyl_CoA_acyltransferase"/>
</dbReference>
<dbReference type="PANTHER" id="PTHR43138">
    <property type="entry name" value="ACETYLTRANSFERASE, GNAT FAMILY"/>
    <property type="match status" value="1"/>
</dbReference>
<dbReference type="STRING" id="507626.LOKO_01642"/>
<dbReference type="GO" id="GO:0016747">
    <property type="term" value="F:acyltransferase activity, transferring groups other than amino-acyl groups"/>
    <property type="evidence" value="ECO:0007669"/>
    <property type="project" value="InterPro"/>
</dbReference>
<organism evidence="2 3">
    <name type="scientific">Halomonas chromatireducens</name>
    <dbReference type="NCBI Taxonomy" id="507626"/>
    <lineage>
        <taxon>Bacteria</taxon>
        <taxon>Pseudomonadati</taxon>
        <taxon>Pseudomonadota</taxon>
        <taxon>Gammaproteobacteria</taxon>
        <taxon>Oceanospirillales</taxon>
        <taxon>Halomonadaceae</taxon>
        <taxon>Halomonas</taxon>
    </lineage>
</organism>
<dbReference type="EMBL" id="CP014226">
    <property type="protein sequence ID" value="AMD00710.1"/>
    <property type="molecule type" value="Genomic_DNA"/>
</dbReference>
<dbReference type="Gene3D" id="3.40.630.30">
    <property type="match status" value="1"/>
</dbReference>
<reference evidence="2 3" key="2">
    <citation type="submission" date="2016-02" db="EMBL/GenBank/DDBJ databases">
        <authorList>
            <person name="Wen L."/>
            <person name="He K."/>
            <person name="Yang H."/>
        </authorList>
    </citation>
    <scope>NUCLEOTIDE SEQUENCE [LARGE SCALE GENOMIC DNA]</scope>
    <source>
        <strain evidence="2 3">AGD 8-3</strain>
    </source>
</reference>
<dbReference type="RefSeq" id="WP_066447456.1">
    <property type="nucleotide sequence ID" value="NZ_CP014226.1"/>
</dbReference>
<dbReference type="InterPro" id="IPR000182">
    <property type="entry name" value="GNAT_dom"/>
</dbReference>
<reference evidence="2 3" key="1">
    <citation type="journal article" date="2016" name="Genome Announc.">
        <title>Draft Genome Sequence of 'Halomonas chromatireducens' Strain AGD 8-3, a Haloalkaliphilic Chromate- and Selenite-Reducing Gammaproteobacterium.</title>
        <authorList>
            <person name="Sharko F.S."/>
            <person name="Shapovalova A.A."/>
            <person name="Tsygankova S.V."/>
            <person name="Komova A.V."/>
            <person name="Boulygina E.S."/>
            <person name="Teslyuk A.B."/>
            <person name="Gotovtsev P.M."/>
            <person name="Namsaraev Z.B."/>
            <person name="Khijniak T.V."/>
            <person name="Nedoluzhko A.V."/>
            <person name="Vasilov R.G."/>
        </authorList>
    </citation>
    <scope>NUCLEOTIDE SEQUENCE [LARGE SCALE GENOMIC DNA]</scope>
    <source>
        <strain evidence="2 3">AGD 8-3</strain>
    </source>
</reference>
<dbReference type="InterPro" id="IPR052742">
    <property type="entry name" value="Mito_N-acetyltransferase"/>
</dbReference>
<gene>
    <name evidence="2" type="ORF">LOKO_01642</name>
</gene>
<evidence type="ECO:0000259" key="1">
    <source>
        <dbReference type="PROSITE" id="PS51186"/>
    </source>
</evidence>
<proteinExistence type="predicted"/>
<dbReference type="PROSITE" id="PS51186">
    <property type="entry name" value="GNAT"/>
    <property type="match status" value="1"/>
</dbReference>
<keyword evidence="3" id="KW-1185">Reference proteome</keyword>
<dbReference type="OrthoDB" id="9788300at2"/>
<sequence>MIRIRPFQPDDWPAMWEFMAPVLHAGTTYAVPRGIGESDAYRMWVELPRAVRVAEDAAGKVLGTYYLKPNQPGPGDHVCNCGYLVAEHARGQGIAGRMCQDSLGLARELGFTAMQYNLVVATNEVAIRQWQKHGFSIAGTLPCAFRHPEQGLVDAHIMYRLL</sequence>
<dbReference type="KEGG" id="hco:LOKO_01642"/>
<evidence type="ECO:0000313" key="2">
    <source>
        <dbReference type="EMBL" id="AMD00710.1"/>
    </source>
</evidence>
<name>A0A0X8HDW3_9GAMM</name>